<accession>A0A0C2X306</accession>
<reference evidence="3 4" key="1">
    <citation type="submission" date="2014-04" db="EMBL/GenBank/DDBJ databases">
        <authorList>
            <consortium name="DOE Joint Genome Institute"/>
            <person name="Kuo A."/>
            <person name="Zuccaro A."/>
            <person name="Kohler A."/>
            <person name="Nagy L.G."/>
            <person name="Floudas D."/>
            <person name="Copeland A."/>
            <person name="Barry K.W."/>
            <person name="Cichocki N."/>
            <person name="Veneault-Fourrey C."/>
            <person name="LaButti K."/>
            <person name="Lindquist E.A."/>
            <person name="Lipzen A."/>
            <person name="Lundell T."/>
            <person name="Morin E."/>
            <person name="Murat C."/>
            <person name="Sun H."/>
            <person name="Tunlid A."/>
            <person name="Henrissat B."/>
            <person name="Grigoriev I.V."/>
            <person name="Hibbett D.S."/>
            <person name="Martin F."/>
            <person name="Nordberg H.P."/>
            <person name="Cantor M.N."/>
            <person name="Hua S.X."/>
        </authorList>
    </citation>
    <scope>NUCLEOTIDE SEQUENCE [LARGE SCALE GENOMIC DNA]</scope>
    <source>
        <strain evidence="3 4">MAFF 305830</strain>
    </source>
</reference>
<proteinExistence type="predicted"/>
<sequence>MTSNVYCGYSGSNWELNSSGQDACQVYAQLQGQCNSSFVISSVTSSSLPYTPPNNACGCNVVAYNLMAGCAWCQNNILNGWWLSEGQWEASCTTYNPSGLPSTLSTTGINIPSWAFQIPTGTAWNPAEASSAAVPNGFTPSTTGRWYTYTDDSYTYSGEGAAIGRALSAVMIISIILWCLIGLSILCCIAGCIAHCQRQTRRKRLYGPMNAYYLAQNAGLYYGPYRANANPGAFGSAAPLLHPNQPQPPPSAHLSYQGFSPLRTSFIRSPQPPPAEMTQLGSAPLVRAEPAIAMPTPVMDTAPYSPVARGGFGEASGSGRGVEGEVVDEGREVAYIERTKSALYGGHAASFYGAHVSTAMENSHGVEETPQSLLPYAGGREETFTENKGKEKASS</sequence>
<dbReference type="EMBL" id="KN824331">
    <property type="protein sequence ID" value="KIM23842.1"/>
    <property type="molecule type" value="Genomic_DNA"/>
</dbReference>
<dbReference type="HOGENOM" id="CLU_058674_0_0_1"/>
<evidence type="ECO:0000313" key="3">
    <source>
        <dbReference type="EMBL" id="KIM23842.1"/>
    </source>
</evidence>
<dbReference type="STRING" id="933852.A0A0C2X306"/>
<feature type="transmembrane region" description="Helical" evidence="2">
    <location>
        <begin position="169"/>
        <end position="194"/>
    </location>
</feature>
<protein>
    <submittedName>
        <fullName evidence="3">Uncharacterized protein</fullName>
    </submittedName>
</protein>
<keyword evidence="2" id="KW-0812">Transmembrane</keyword>
<gene>
    <name evidence="3" type="ORF">M408DRAFT_27547</name>
</gene>
<name>A0A0C2X306_SERVB</name>
<dbReference type="Proteomes" id="UP000054097">
    <property type="component" value="Unassembled WGS sequence"/>
</dbReference>
<dbReference type="AlphaFoldDB" id="A0A0C2X306"/>
<keyword evidence="4" id="KW-1185">Reference proteome</keyword>
<reference evidence="4" key="2">
    <citation type="submission" date="2015-01" db="EMBL/GenBank/DDBJ databases">
        <title>Evolutionary Origins and Diversification of the Mycorrhizal Mutualists.</title>
        <authorList>
            <consortium name="DOE Joint Genome Institute"/>
            <consortium name="Mycorrhizal Genomics Consortium"/>
            <person name="Kohler A."/>
            <person name="Kuo A."/>
            <person name="Nagy L.G."/>
            <person name="Floudas D."/>
            <person name="Copeland A."/>
            <person name="Barry K.W."/>
            <person name="Cichocki N."/>
            <person name="Veneault-Fourrey C."/>
            <person name="LaButti K."/>
            <person name="Lindquist E.A."/>
            <person name="Lipzen A."/>
            <person name="Lundell T."/>
            <person name="Morin E."/>
            <person name="Murat C."/>
            <person name="Riley R."/>
            <person name="Ohm R."/>
            <person name="Sun H."/>
            <person name="Tunlid A."/>
            <person name="Henrissat B."/>
            <person name="Grigoriev I.V."/>
            <person name="Hibbett D.S."/>
            <person name="Martin F."/>
        </authorList>
    </citation>
    <scope>NUCLEOTIDE SEQUENCE [LARGE SCALE GENOMIC DNA]</scope>
    <source>
        <strain evidence="4">MAFF 305830</strain>
    </source>
</reference>
<dbReference type="OrthoDB" id="2576311at2759"/>
<keyword evidence="2" id="KW-0472">Membrane</keyword>
<evidence type="ECO:0000313" key="4">
    <source>
        <dbReference type="Proteomes" id="UP000054097"/>
    </source>
</evidence>
<feature type="compositionally biased region" description="Basic and acidic residues" evidence="1">
    <location>
        <begin position="379"/>
        <end position="395"/>
    </location>
</feature>
<evidence type="ECO:0000256" key="2">
    <source>
        <dbReference type="SAM" id="Phobius"/>
    </source>
</evidence>
<keyword evidence="2" id="KW-1133">Transmembrane helix</keyword>
<evidence type="ECO:0000256" key="1">
    <source>
        <dbReference type="SAM" id="MobiDB-lite"/>
    </source>
</evidence>
<organism evidence="3 4">
    <name type="scientific">Serendipita vermifera MAFF 305830</name>
    <dbReference type="NCBI Taxonomy" id="933852"/>
    <lineage>
        <taxon>Eukaryota</taxon>
        <taxon>Fungi</taxon>
        <taxon>Dikarya</taxon>
        <taxon>Basidiomycota</taxon>
        <taxon>Agaricomycotina</taxon>
        <taxon>Agaricomycetes</taxon>
        <taxon>Sebacinales</taxon>
        <taxon>Serendipitaceae</taxon>
        <taxon>Serendipita</taxon>
    </lineage>
</organism>
<feature type="region of interest" description="Disordered" evidence="1">
    <location>
        <begin position="362"/>
        <end position="395"/>
    </location>
</feature>